<evidence type="ECO:0000313" key="3">
    <source>
        <dbReference type="EMBL" id="MCR9017276.1"/>
    </source>
</evidence>
<dbReference type="InterPro" id="IPR029031">
    <property type="entry name" value="Gingipain_N_sf"/>
</dbReference>
<dbReference type="Gene3D" id="3.40.50.10390">
    <property type="entry name" value="Gingipain r, domain 1"/>
    <property type="match status" value="1"/>
</dbReference>
<proteinExistence type="predicted"/>
<dbReference type="SUPFAM" id="SSF52129">
    <property type="entry name" value="Caspase-like"/>
    <property type="match status" value="1"/>
</dbReference>
<gene>
    <name evidence="3" type="primary">porU</name>
    <name evidence="3" type="ORF">NU887_19735</name>
</gene>
<evidence type="ECO:0000313" key="4">
    <source>
        <dbReference type="Proteomes" id="UP001142175"/>
    </source>
</evidence>
<dbReference type="GO" id="GO:0006508">
    <property type="term" value="P:proteolysis"/>
    <property type="evidence" value="ECO:0007669"/>
    <property type="project" value="InterPro"/>
</dbReference>
<accession>A0A9X2P6Y1</accession>
<sequence>MLDKQIKILFSAGIIFIQLFVFFGSIAQTQDLYFKFPILEPGVYKVSEGQLKDLGFDNIEGVSIFGNPGMLPQKLDSLQLTLREIPSKIIGNDVFFFAYGPDQIIVNEDGVNFQPHLYSDTLFYMVGNKIKGNEILEGNNPPAGPIAVGNLFLIQSKKWEETNLLNSGRAWYSQPLFIGQSLTFSFELPSGQSGPSKIKLGLMSQSLADNVFRVFAGGQNIGQSTILPIPNTTYGIKGREKSEEFEIPESTESKMDFRVNYQSPNPNGTGYLDYALLATPYPSDKIGSGLFYNLDGDNSFSFSTAKTTWKIKNTYEITEESDRIFLGKGEMVVAFEPNGVKAITDFELANTSLRTDDSDPQLLIITHKSLLSQAQRLSSHKNQKGIQSSVVVLEDIYDSFGYGNRDVTAIRNLIAFHFHYSGGLKNVLFFGKGTYDYKSKQGGRPNLVPTYSSRNSLNPLTTYSSDDFFGFVDWGQGQWDESNAGDEQLQIGVGRIPAISVSEAGEMVNKIIAYENGENNRGEWKRNLAFFADDADNNIHLRDAEVHYGYLSKNHPEYLIKKLYLDRFEQQRSGSAQSSPLAKAALKSTIEEGVLILNYIGHGNETVLSAERVFTVSDLYDWPENPLLPLIVTATCEFGRHDSPFIRSGAEEFLFAEKKGAIGLLTTGRPVFSSVNFALNTAFVESVFEKDNGETRDLGEIFRLTKNNSLNGPFNRNFSLLGDPSLKLAIPELTTQTDPVWDVVLETETDTLRALQRIQIKGKIIDPITGAMLPTSSGTYDIQITDKAQTITSLGDESPPTEFLEEINVLFRGKGEVKDGEFISDVFIPKNIDSNIGTAKIRLFASLNQGDEAIGAIQIPIGGTASYTSNDKLGPDIALRFGQNQSDASGSFPFSNLPLTILLEDESGINISSQANGHDIELTINDQSPIILNQFFKAKNNGFELGEINTLLADLKEGKNTITVSAWDNVGNSSKMTQEIEIKGSLQLKILEHGTYPNPTTESSKFRIAHNRPNETINLELKIYSIYGSEIFSMQRRYVEADFLLDGIEWNFFRSTTKYPVKGTYIYTLMLISEKDNSSETKSGKIIIQ</sequence>
<dbReference type="EMBL" id="JANSUY010000025">
    <property type="protein sequence ID" value="MCR9017276.1"/>
    <property type="molecule type" value="Genomic_DNA"/>
</dbReference>
<comment type="caution">
    <text evidence="3">The sequence shown here is derived from an EMBL/GenBank/DDBJ whole genome shotgun (WGS) entry which is preliminary data.</text>
</comment>
<dbReference type="AlphaFoldDB" id="A0A9X2P6Y1"/>
<dbReference type="Pfam" id="PF01364">
    <property type="entry name" value="Peptidase_C25"/>
    <property type="match status" value="1"/>
</dbReference>
<protein>
    <submittedName>
        <fullName evidence="3">Type IX secretion system sortase PorU</fullName>
    </submittedName>
</protein>
<dbReference type="GO" id="GO:0008234">
    <property type="term" value="F:cysteine-type peptidase activity"/>
    <property type="evidence" value="ECO:0007669"/>
    <property type="project" value="InterPro"/>
</dbReference>
<dbReference type="InterPro" id="IPR029030">
    <property type="entry name" value="Caspase-like_dom_sf"/>
</dbReference>
<dbReference type="InterPro" id="IPR001769">
    <property type="entry name" value="Gingipain"/>
</dbReference>
<reference evidence="3" key="1">
    <citation type="submission" date="2022-08" db="EMBL/GenBank/DDBJ databases">
        <authorList>
            <person name="Zhang D."/>
        </authorList>
    </citation>
    <scope>NUCLEOTIDE SEQUENCE</scope>
    <source>
        <strain evidence="3">XJ19-11</strain>
    </source>
</reference>
<name>A0A9X2P6Y1_9BACT</name>
<evidence type="ECO:0000256" key="1">
    <source>
        <dbReference type="ARBA" id="ARBA00022729"/>
    </source>
</evidence>
<dbReference type="CDD" id="cd02258">
    <property type="entry name" value="Peptidase_C25_N"/>
    <property type="match status" value="1"/>
</dbReference>
<dbReference type="RefSeq" id="WP_258425114.1">
    <property type="nucleotide sequence ID" value="NZ_JANSUY010000025.1"/>
</dbReference>
<organism evidence="3 4">
    <name type="scientific">Aquiflexum gelatinilyticum</name>
    <dbReference type="NCBI Taxonomy" id="2961943"/>
    <lineage>
        <taxon>Bacteria</taxon>
        <taxon>Pseudomonadati</taxon>
        <taxon>Bacteroidota</taxon>
        <taxon>Cytophagia</taxon>
        <taxon>Cytophagales</taxon>
        <taxon>Cyclobacteriaceae</taxon>
        <taxon>Aquiflexum</taxon>
    </lineage>
</organism>
<dbReference type="Gene3D" id="3.40.50.1460">
    <property type="match status" value="1"/>
</dbReference>
<evidence type="ECO:0000259" key="2">
    <source>
        <dbReference type="Pfam" id="PF01364"/>
    </source>
</evidence>
<feature type="domain" description="Gingipain" evidence="2">
    <location>
        <begin position="363"/>
        <end position="728"/>
    </location>
</feature>
<dbReference type="Proteomes" id="UP001142175">
    <property type="component" value="Unassembled WGS sequence"/>
</dbReference>
<keyword evidence="4" id="KW-1185">Reference proteome</keyword>
<keyword evidence="1" id="KW-0732">Signal</keyword>
<dbReference type="NCBIfam" id="NF033707">
    <property type="entry name" value="T9SS_sortase"/>
    <property type="match status" value="1"/>
</dbReference>